<evidence type="ECO:0000313" key="2">
    <source>
        <dbReference type="Proteomes" id="UP000824881"/>
    </source>
</evidence>
<organism evidence="1 2">
    <name type="scientific">Pleurotus cornucopiae</name>
    <name type="common">Cornucopia mushroom</name>
    <dbReference type="NCBI Taxonomy" id="5321"/>
    <lineage>
        <taxon>Eukaryota</taxon>
        <taxon>Fungi</taxon>
        <taxon>Dikarya</taxon>
        <taxon>Basidiomycota</taxon>
        <taxon>Agaricomycotina</taxon>
        <taxon>Agaricomycetes</taxon>
        <taxon>Agaricomycetidae</taxon>
        <taxon>Agaricales</taxon>
        <taxon>Pleurotineae</taxon>
        <taxon>Pleurotaceae</taxon>
        <taxon>Pleurotus</taxon>
    </lineage>
</organism>
<dbReference type="Proteomes" id="UP000824881">
    <property type="component" value="Unassembled WGS sequence"/>
</dbReference>
<evidence type="ECO:0000313" key="1">
    <source>
        <dbReference type="EMBL" id="KAG9219774.1"/>
    </source>
</evidence>
<dbReference type="EMBL" id="WQMT02000008">
    <property type="protein sequence ID" value="KAG9219774.1"/>
    <property type="molecule type" value="Genomic_DNA"/>
</dbReference>
<comment type="caution">
    <text evidence="1">The sequence shown here is derived from an EMBL/GenBank/DDBJ whole genome shotgun (WGS) entry which is preliminary data.</text>
</comment>
<gene>
    <name evidence="1" type="ORF">CCMSSC00406_0008151</name>
</gene>
<sequence>MDETLGLIIDLAKDQRLEAYLVLSSAVILVYDYMITFDLEVSLIWFYHSGWSWTSALFMLNRYLPFVDTVNGLWHDFVPDITHDACRLSFQATGWLYVVGISITEIILTIRTWAIWYRDPKLAVVLLLFIAVVWGPTFAVMIAFTKSFGFGPAPFPGFVGCNLVAANQILLVAWVLLIVYEAGILILMTYRGYVGWRSGGGNTALFTAIYRDGLLYYLYLFVLSLVNIIVIKVFPKYIILLAALERVVHSVLASRVILHIRDLATRNPSSTGELSNIEVSSTEVRLHPIRFRRFSHTMRESTRESYNPNVE</sequence>
<accession>A0ACB7IQJ8</accession>
<reference evidence="1 2" key="1">
    <citation type="journal article" date="2021" name="Appl. Environ. Microbiol.">
        <title>Genetic linkage and physical mapping for an oyster mushroom Pleurotus cornucopiae and QTL analysis for the trait cap color.</title>
        <authorList>
            <person name="Zhang Y."/>
            <person name="Gao W."/>
            <person name="Sonnenberg A."/>
            <person name="Chen Q."/>
            <person name="Zhang J."/>
            <person name="Huang C."/>
        </authorList>
    </citation>
    <scope>NUCLEOTIDE SEQUENCE [LARGE SCALE GENOMIC DNA]</scope>
    <source>
        <strain evidence="1">CCMSSC00406</strain>
    </source>
</reference>
<protein>
    <submittedName>
        <fullName evidence="1">Uncharacterized protein</fullName>
    </submittedName>
</protein>
<keyword evidence="2" id="KW-1185">Reference proteome</keyword>
<name>A0ACB7IQJ8_PLECO</name>
<proteinExistence type="predicted"/>